<dbReference type="GO" id="GO:0061630">
    <property type="term" value="F:ubiquitin protein ligase activity"/>
    <property type="evidence" value="ECO:0007669"/>
    <property type="project" value="UniProtKB-UniRule"/>
</dbReference>
<comment type="function">
    <text evidence="9">Ubiquitin ligase protein which is a component of the N-end rule pathway. Recognizes and binds to proteins bearing specific N-terminal residues that are destabilizing according to the N-end rule, leading to their ubiquitination and subsequent degradation.</text>
</comment>
<keyword evidence="5 9" id="KW-0833">Ubl conjugation pathway</keyword>
<dbReference type="GO" id="GO:0016567">
    <property type="term" value="P:protein ubiquitination"/>
    <property type="evidence" value="ECO:0007669"/>
    <property type="project" value="UniProtKB-UniRule"/>
</dbReference>
<dbReference type="Pfam" id="PF18995">
    <property type="entry name" value="PRT6_C"/>
    <property type="match status" value="1"/>
</dbReference>
<feature type="coiled-coil region" evidence="10">
    <location>
        <begin position="1046"/>
        <end position="1073"/>
    </location>
</feature>
<dbReference type="GO" id="GO:0000151">
    <property type="term" value="C:ubiquitin ligase complex"/>
    <property type="evidence" value="ECO:0007669"/>
    <property type="project" value="TreeGrafter"/>
</dbReference>
<keyword evidence="13" id="KW-1185">Reference proteome</keyword>
<dbReference type="GO" id="GO:0005737">
    <property type="term" value="C:cytoplasm"/>
    <property type="evidence" value="ECO:0007669"/>
    <property type="project" value="TreeGrafter"/>
</dbReference>
<feature type="zinc finger region" description="UBR-type" evidence="8">
    <location>
        <begin position="93"/>
        <end position="169"/>
    </location>
</feature>
<keyword evidence="3 9" id="KW-0479">Metal-binding</keyword>
<evidence type="ECO:0000256" key="4">
    <source>
        <dbReference type="ARBA" id="ARBA00022771"/>
    </source>
</evidence>
<dbReference type="GO" id="GO:0008270">
    <property type="term" value="F:zinc ion binding"/>
    <property type="evidence" value="ECO:0007669"/>
    <property type="project" value="UniProtKB-UniRule"/>
</dbReference>
<dbReference type="SMART" id="SM00396">
    <property type="entry name" value="ZnF_UBR1"/>
    <property type="match status" value="1"/>
</dbReference>
<comment type="caution">
    <text evidence="12">The sequence shown here is derived from an EMBL/GenBank/DDBJ whole genome shotgun (WGS) entry which is preliminary data.</text>
</comment>
<evidence type="ECO:0000256" key="2">
    <source>
        <dbReference type="ARBA" id="ARBA00022679"/>
    </source>
</evidence>
<name>A0A9P6VWI4_MAUEX</name>
<protein>
    <recommendedName>
        <fullName evidence="9">E3 ubiquitin-protein ligase</fullName>
        <ecNumber evidence="9">2.3.2.27</ecNumber>
    </recommendedName>
</protein>
<dbReference type="InterPro" id="IPR003126">
    <property type="entry name" value="Znf_UBR"/>
</dbReference>
<evidence type="ECO:0000259" key="11">
    <source>
        <dbReference type="PROSITE" id="PS51157"/>
    </source>
</evidence>
<evidence type="ECO:0000256" key="5">
    <source>
        <dbReference type="ARBA" id="ARBA00022786"/>
    </source>
</evidence>
<comment type="catalytic activity">
    <reaction evidence="1 9">
        <text>S-ubiquitinyl-[E2 ubiquitin-conjugating enzyme]-L-cysteine + [acceptor protein]-L-lysine = [E2 ubiquitin-conjugating enzyme]-L-cysteine + N(6)-ubiquitinyl-[acceptor protein]-L-lysine.</text>
        <dbReference type="EC" id="2.3.2.27"/>
    </reaction>
</comment>
<dbReference type="CDD" id="cd19670">
    <property type="entry name" value="UBR-box_UBR1_2_3"/>
    <property type="match status" value="1"/>
</dbReference>
<evidence type="ECO:0000313" key="13">
    <source>
        <dbReference type="Proteomes" id="UP000750334"/>
    </source>
</evidence>
<dbReference type="EC" id="2.3.2.27" evidence="9"/>
<dbReference type="InterPro" id="IPR044046">
    <property type="entry name" value="E3_ligase_UBR-like_C"/>
</dbReference>
<dbReference type="PANTHER" id="PTHR21497:SF24">
    <property type="entry name" value="E3 UBIQUITIN-PROTEIN LIGASE UBR1"/>
    <property type="match status" value="1"/>
</dbReference>
<accession>A0A9P6VWI4</accession>
<dbReference type="PROSITE" id="PS51157">
    <property type="entry name" value="ZF_UBR"/>
    <property type="match status" value="1"/>
</dbReference>
<comment type="pathway">
    <text evidence="9">Protein modification; protein ubiquitination.</text>
</comment>
<dbReference type="Pfam" id="PF22960">
    <property type="entry name" value="WHD_UBR1"/>
    <property type="match status" value="1"/>
</dbReference>
<evidence type="ECO:0000256" key="3">
    <source>
        <dbReference type="ARBA" id="ARBA00022723"/>
    </source>
</evidence>
<dbReference type="OrthoDB" id="26387at2759"/>
<dbReference type="EMBL" id="PUHR01000281">
    <property type="protein sequence ID" value="KAG0655844.1"/>
    <property type="molecule type" value="Genomic_DNA"/>
</dbReference>
<keyword evidence="4 9" id="KW-0863">Zinc-finger</keyword>
<keyword evidence="6 9" id="KW-0862">Zinc</keyword>
<comment type="similarity">
    <text evidence="7 9">Belongs to the E3 ubiquitin-protein ligase UBR1-like family.</text>
</comment>
<dbReference type="PANTHER" id="PTHR21497">
    <property type="entry name" value="UBIQUITIN LIGASE E3 ALPHA-RELATED"/>
    <property type="match status" value="1"/>
</dbReference>
<evidence type="ECO:0000256" key="10">
    <source>
        <dbReference type="SAM" id="Coils"/>
    </source>
</evidence>
<feature type="domain" description="UBR-type" evidence="11">
    <location>
        <begin position="93"/>
        <end position="169"/>
    </location>
</feature>
<sequence length="1737" mass="200962">MYENRKDPENLREFLTHLPTYADNDYNDIVSYIVWKTVKLCLTTEHDKIDWRSIVNLLESDTWNDPQYMNILDGKRWKDLDKHNNTDNYHKGTMCNHQCLPAETVYYCFTCTVNPLYEICDNCFDPNEHIDHEYTARVITRTEGRLCHCGNESVFKKKELAFKCKNKVNNDYDDYYRSNNTEGNLNPILKQTFDDMIDYIIDVILSTNELRNSAMPGLKHFSTGAHTSSVGHTALASDTRKDSIFNEILIETTDSQNMIYESYASNMNINEMWTIQLNNEDNQVHIMDLASKISKVLNKPIGYAISICNKLTENYFPAILAKSTDYEKIKEIYESFHNENIVVHIRRLHDVFKVNLMEDLVHFLYNLSTDRDASYGMKYTLRSCMLDSWKPKNEHVESGNAIPLKTKINLFGGFLSPGECLYTPSSSKDAEPVYWFHSWNFEDCQDQALDEILKEYDRDISMVISDMSRSNICFFRGSRFQYLATEFIVIFSRVASLHIMKVFCTLFSLTDNARQYLAAQYYDIYLAIVYRAVASDSVGIRLAFMSLVSQYTFQDPKLSNLAIRSGFVERTLKFSFTLLAFNSEDLLLSTSRRLASHQPNYEESPIPKLSAVKEKVCNHITEVVRFQVGIDSQSFLNPTAYLLKSILQWSQCGRYEAISKEITNYVDFHKFLDDKVQGLYISEASLSTLVLIGQINVGFWVRNGSPIILQKRMYTNYNMRELTYMSDIFNVQFSMCMSDPDDFMVTFLTRWGLKSWSNGTPMGDYPDNETTVGIVNECLLLFIQLLTEIKTLIVVSSIDNFERTLKSEIIHAVGFNRCTYAQIMDTIPDHITKHSIFDKYLEEYADFTPAVSGAEAGTFHLKEKYVGDLDPYYLGLSSSKRYEIEKCIRNHMSVKENRDFVDTFIPVKQVCNVLKETAYFNLYSISSTNTFGIFLKSTLEHIKKCKYDGLLPRVIHLIHLCVVNNLNDFMKVFWHEHEIIDTEFYHFHSIGSILYALLLDDNYSNVQGKIREIFRVLSERAPHININGYLSEQAVSFNPELLKSSKVSQLNKEEEHERKKKQAQARRDKILRKFSKQQMKFIEKNIAANVALKNVSKSERMSDENVPSEFVGWSYPEDYCVFCKTDMDEDPFVYFSFQENNICDFGIDMANPSSVINEFSWILKSTSELTSKNKMENIHERPILRVCGHGSHIKCLGNHMKSAIKVHSQTTKNIPSSYGFGLIFCPVCNSLMNSYLPKLIGSNTRCGESFWKGDNQNFDCSKLSDKLSVTCKKACHVFVKLAGYDIEDRLWQTSYETVSNLLVNSISNLELRLRSFKGIDGNDNDPLLVNNIPNRSLLTFRLLSDLLIFAKNNIKDTDSILHANKWIFKYQTGTFDSILSFSNTIFTQDTSLFAETVEDKISSTIYAQMEENITLFCRGLLEVDFYRELTYEEVPWNNIVIETTQENKLTEYNIIGDILSEHLKFFNYPENDRSWKSNKLCKCFHLWLQDTIKTFLKRLLLSFQIHYSIFNEITRFENNLTTFSDMITYLTHGKINDYGELLENYWKYYIPEVNLKYRSASPEEMVSLFSKLKNDLFPAVSSAHLINLPHKFSAFYTNPDYDANKIERLLGGETALCLLCGSTVNIQKPVALHSYKIGECTNHLLNECESDSNYGLFLMLRTNVAYIAYGDRGTFYHSPYVNKYGDVDEDLRYGTPVFLDTKKYENLSNEIFLDNMIPHVVFRATDGDSDQGGWTTL</sequence>
<dbReference type="InterPro" id="IPR055194">
    <property type="entry name" value="UBR1-like_WH"/>
</dbReference>
<reference evidence="12 13" key="1">
    <citation type="submission" date="2020-11" db="EMBL/GenBank/DDBJ databases">
        <title>Kefir isolates.</title>
        <authorList>
            <person name="Marcisauskas S."/>
            <person name="Kim Y."/>
            <person name="Blasche S."/>
        </authorList>
    </citation>
    <scope>NUCLEOTIDE SEQUENCE [LARGE SCALE GENOMIC DNA]</scope>
    <source>
        <strain evidence="12 13">OG2</strain>
    </source>
</reference>
<evidence type="ECO:0000256" key="1">
    <source>
        <dbReference type="ARBA" id="ARBA00000900"/>
    </source>
</evidence>
<evidence type="ECO:0000256" key="9">
    <source>
        <dbReference type="RuleBase" id="RU366018"/>
    </source>
</evidence>
<evidence type="ECO:0000256" key="6">
    <source>
        <dbReference type="ARBA" id="ARBA00022833"/>
    </source>
</evidence>
<proteinExistence type="inferred from homology"/>
<evidence type="ECO:0000256" key="8">
    <source>
        <dbReference type="PROSITE-ProRule" id="PRU00508"/>
    </source>
</evidence>
<dbReference type="Pfam" id="PF02207">
    <property type="entry name" value="zf-UBR"/>
    <property type="match status" value="1"/>
</dbReference>
<dbReference type="Proteomes" id="UP000750334">
    <property type="component" value="Unassembled WGS sequence"/>
</dbReference>
<keyword evidence="2 9" id="KW-0808">Transferase</keyword>
<evidence type="ECO:0000256" key="7">
    <source>
        <dbReference type="ARBA" id="ARBA00046341"/>
    </source>
</evidence>
<dbReference type="GO" id="GO:0071596">
    <property type="term" value="P:ubiquitin-dependent protein catabolic process via the N-end rule pathway"/>
    <property type="evidence" value="ECO:0007669"/>
    <property type="project" value="UniProtKB-UniRule"/>
</dbReference>
<evidence type="ECO:0000313" key="12">
    <source>
        <dbReference type="EMBL" id="KAG0655844.1"/>
    </source>
</evidence>
<dbReference type="Gene3D" id="2.10.110.30">
    <property type="match status" value="1"/>
</dbReference>
<keyword evidence="10" id="KW-0175">Coiled coil</keyword>
<dbReference type="InterPro" id="IPR039164">
    <property type="entry name" value="UBR1-like"/>
</dbReference>
<gene>
    <name evidence="12" type="ORF">C6P45_002888</name>
</gene>
<organism evidence="12 13">
    <name type="scientific">Maudiozyma exigua</name>
    <name type="common">Yeast</name>
    <name type="synonym">Kazachstania exigua</name>
    <dbReference type="NCBI Taxonomy" id="34358"/>
    <lineage>
        <taxon>Eukaryota</taxon>
        <taxon>Fungi</taxon>
        <taxon>Dikarya</taxon>
        <taxon>Ascomycota</taxon>
        <taxon>Saccharomycotina</taxon>
        <taxon>Saccharomycetes</taxon>
        <taxon>Saccharomycetales</taxon>
        <taxon>Saccharomycetaceae</taxon>
        <taxon>Maudiozyma</taxon>
    </lineage>
</organism>